<evidence type="ECO:0000313" key="2">
    <source>
        <dbReference type="Proteomes" id="UP000095282"/>
    </source>
</evidence>
<proteinExistence type="predicted"/>
<feature type="compositionally biased region" description="Polar residues" evidence="1">
    <location>
        <begin position="51"/>
        <end position="64"/>
    </location>
</feature>
<feature type="region of interest" description="Disordered" evidence="1">
    <location>
        <begin position="45"/>
        <end position="64"/>
    </location>
</feature>
<dbReference type="AlphaFoldDB" id="A0A1I7T8E7"/>
<reference evidence="3" key="1">
    <citation type="submission" date="2016-11" db="UniProtKB">
        <authorList>
            <consortium name="WormBaseParasite"/>
        </authorList>
    </citation>
    <scope>IDENTIFICATION</scope>
</reference>
<sequence length="130" mass="14972">MKQSELFHCLHDQRKSDRNSRQTGALEMVHRLLCFQLDQADRWTPMDPQETRTTMLNTGSDTNGTPSGPCCPECGLQILKSIQRKMDKLSYNTSRSERATGRVNIKRYVNTERDEEYTGCMGAWVLEALR</sequence>
<evidence type="ECO:0000256" key="1">
    <source>
        <dbReference type="SAM" id="MobiDB-lite"/>
    </source>
</evidence>
<dbReference type="Proteomes" id="UP000095282">
    <property type="component" value="Unplaced"/>
</dbReference>
<keyword evidence="2" id="KW-1185">Reference proteome</keyword>
<name>A0A1I7T8E7_9PELO</name>
<dbReference type="WBParaSite" id="Csp11.Scaffold543.g3428.t1">
    <property type="protein sequence ID" value="Csp11.Scaffold543.g3428.t1"/>
    <property type="gene ID" value="Csp11.Scaffold543.g3428"/>
</dbReference>
<evidence type="ECO:0000313" key="3">
    <source>
        <dbReference type="WBParaSite" id="Csp11.Scaffold543.g3428.t1"/>
    </source>
</evidence>
<organism evidence="2 3">
    <name type="scientific">Caenorhabditis tropicalis</name>
    <dbReference type="NCBI Taxonomy" id="1561998"/>
    <lineage>
        <taxon>Eukaryota</taxon>
        <taxon>Metazoa</taxon>
        <taxon>Ecdysozoa</taxon>
        <taxon>Nematoda</taxon>
        <taxon>Chromadorea</taxon>
        <taxon>Rhabditida</taxon>
        <taxon>Rhabditina</taxon>
        <taxon>Rhabditomorpha</taxon>
        <taxon>Rhabditoidea</taxon>
        <taxon>Rhabditidae</taxon>
        <taxon>Peloderinae</taxon>
        <taxon>Caenorhabditis</taxon>
    </lineage>
</organism>
<protein>
    <submittedName>
        <fullName evidence="3">Uncharacterized protein</fullName>
    </submittedName>
</protein>
<accession>A0A1I7T8E7</accession>